<dbReference type="Pfam" id="PF00196">
    <property type="entry name" value="GerE"/>
    <property type="match status" value="1"/>
</dbReference>
<dbReference type="InterPro" id="IPR027417">
    <property type="entry name" value="P-loop_NTPase"/>
</dbReference>
<dbReference type="SUPFAM" id="SSF52540">
    <property type="entry name" value="P-loop containing nucleoside triphosphate hydrolases"/>
    <property type="match status" value="1"/>
</dbReference>
<keyword evidence="6" id="KW-1185">Reference proteome</keyword>
<sequence length="718" mass="76102">MSRSGLLGALRAGGHRSLTLVSAPAGFGKTTLLAEWVQTDGPGRFAWVSLDAGDCEPGRFWTHVAAALSGVEPDVTEVTVSAMRARPRRIGDLALPRLLDALSAGTDDVVLVLDDYHRAETPEISALLAEFMRYRPERVQLVVSTRSDPALGVARLRAGGDLVEVRADALRFDEAEVASFFDGIGLPELTPTEGHQLAERTGGWPAPLRLASLLMPERGRATFIEQFSGASRHVVDYLAQDVLDLLDPETRDFLLQVSILGRFTGSLCDAVTGTTGSGALLADLERANLFISVDSAGEWYHPHQLFTEALRVELTRSKPTLVPVLHARAARWLEAAGDLEAATDHAIASRDVHLASRLVAGQVQPMSVSGRGANIGRWLAALSWPEALRDPELAFVRAVAASLANQLDDAADWLDVARTGDLGALDATGLPLGFRVDFLESVTGVNDVGRALASAQGAVAAAPNSTWHGIALACLGQAQYLAGQGAEATVTLRHAVGEISDAHPIMLALAVGTLGLAEASAGAPSHADPLLDRRADVLRNVGADRSVAAAVLLLAGGERARRRGDPQGALVELRLAIDILADMPRSTWLADAFLLLAATERLVGHGPGALEAVDRAQEVLDRVPDAGGLVARAAALRAALTAPSRHATEFGEELSEREVVVLRLAADGLQQREIADQLFISYNTVKSHLKAAYRKLGVTSRDAAIVRLHQLDAATAPH</sequence>
<dbReference type="Gene3D" id="3.40.50.300">
    <property type="entry name" value="P-loop containing nucleotide triphosphate hydrolases"/>
    <property type="match status" value="1"/>
</dbReference>
<comment type="caution">
    <text evidence="5">The sequence shown here is derived from an EMBL/GenBank/DDBJ whole genome shotgun (WGS) entry which is preliminary data.</text>
</comment>
<organism evidence="5 6">
    <name type="scientific">Cellulomonas humilata</name>
    <dbReference type="NCBI Taxonomy" id="144055"/>
    <lineage>
        <taxon>Bacteria</taxon>
        <taxon>Bacillati</taxon>
        <taxon>Actinomycetota</taxon>
        <taxon>Actinomycetes</taxon>
        <taxon>Micrococcales</taxon>
        <taxon>Cellulomonadaceae</taxon>
        <taxon>Cellulomonas</taxon>
    </lineage>
</organism>
<keyword evidence="2" id="KW-0238">DNA-binding</keyword>
<evidence type="ECO:0000313" key="5">
    <source>
        <dbReference type="EMBL" id="MDQ0374763.1"/>
    </source>
</evidence>
<dbReference type="PANTHER" id="PTHR44688:SF16">
    <property type="entry name" value="DNA-BINDING TRANSCRIPTIONAL ACTIVATOR DEVR_DOSR"/>
    <property type="match status" value="1"/>
</dbReference>
<feature type="domain" description="HTH luxR-type" evidence="4">
    <location>
        <begin position="647"/>
        <end position="712"/>
    </location>
</feature>
<evidence type="ECO:0000256" key="3">
    <source>
        <dbReference type="ARBA" id="ARBA00023163"/>
    </source>
</evidence>
<evidence type="ECO:0000259" key="4">
    <source>
        <dbReference type="PROSITE" id="PS50043"/>
    </source>
</evidence>
<keyword evidence="1" id="KW-0805">Transcription regulation</keyword>
<dbReference type="PRINTS" id="PR00038">
    <property type="entry name" value="HTHLUXR"/>
</dbReference>
<proteinExistence type="predicted"/>
<dbReference type="SMART" id="SM00421">
    <property type="entry name" value="HTH_LUXR"/>
    <property type="match status" value="1"/>
</dbReference>
<evidence type="ECO:0000313" key="6">
    <source>
        <dbReference type="Proteomes" id="UP001239626"/>
    </source>
</evidence>
<gene>
    <name evidence="5" type="ORF">J2X26_003090</name>
</gene>
<dbReference type="InterPro" id="IPR059106">
    <property type="entry name" value="WHD_MalT"/>
</dbReference>
<evidence type="ECO:0000256" key="2">
    <source>
        <dbReference type="ARBA" id="ARBA00023125"/>
    </source>
</evidence>
<dbReference type="RefSeq" id="WP_307493585.1">
    <property type="nucleotide sequence ID" value="NZ_JAUSVB010000004.1"/>
</dbReference>
<dbReference type="Gene3D" id="1.25.40.10">
    <property type="entry name" value="Tetratricopeptide repeat domain"/>
    <property type="match status" value="1"/>
</dbReference>
<keyword evidence="3" id="KW-0804">Transcription</keyword>
<dbReference type="EMBL" id="JAUSVB010000004">
    <property type="protein sequence ID" value="MDQ0374763.1"/>
    <property type="molecule type" value="Genomic_DNA"/>
</dbReference>
<dbReference type="InterPro" id="IPR016032">
    <property type="entry name" value="Sig_transdc_resp-reg_C-effctor"/>
</dbReference>
<evidence type="ECO:0000256" key="1">
    <source>
        <dbReference type="ARBA" id="ARBA00023015"/>
    </source>
</evidence>
<dbReference type="Pfam" id="PF25873">
    <property type="entry name" value="WHD_MalT"/>
    <property type="match status" value="1"/>
</dbReference>
<accession>A0ABU0EHK8</accession>
<dbReference type="Proteomes" id="UP001239626">
    <property type="component" value="Unassembled WGS sequence"/>
</dbReference>
<dbReference type="InterPro" id="IPR000792">
    <property type="entry name" value="Tscrpt_reg_LuxR_C"/>
</dbReference>
<dbReference type="Gene3D" id="1.10.10.10">
    <property type="entry name" value="Winged helix-like DNA-binding domain superfamily/Winged helix DNA-binding domain"/>
    <property type="match status" value="1"/>
</dbReference>
<name>A0ABU0EHK8_9CELL</name>
<dbReference type="PROSITE" id="PS50043">
    <property type="entry name" value="HTH_LUXR_2"/>
    <property type="match status" value="1"/>
</dbReference>
<dbReference type="InterPro" id="IPR011990">
    <property type="entry name" value="TPR-like_helical_dom_sf"/>
</dbReference>
<dbReference type="SUPFAM" id="SSF46894">
    <property type="entry name" value="C-terminal effector domain of the bipartite response regulators"/>
    <property type="match status" value="1"/>
</dbReference>
<dbReference type="CDD" id="cd06170">
    <property type="entry name" value="LuxR_C_like"/>
    <property type="match status" value="1"/>
</dbReference>
<dbReference type="InterPro" id="IPR036388">
    <property type="entry name" value="WH-like_DNA-bd_sf"/>
</dbReference>
<reference evidence="5 6" key="1">
    <citation type="submission" date="2023-07" db="EMBL/GenBank/DDBJ databases">
        <title>Sorghum-associated microbial communities from plants grown in Nebraska, USA.</title>
        <authorList>
            <person name="Schachtman D."/>
        </authorList>
    </citation>
    <scope>NUCLEOTIDE SEQUENCE [LARGE SCALE GENOMIC DNA]</scope>
    <source>
        <strain evidence="5 6">BE332</strain>
    </source>
</reference>
<dbReference type="PANTHER" id="PTHR44688">
    <property type="entry name" value="DNA-BINDING TRANSCRIPTIONAL ACTIVATOR DEVR_DOSR"/>
    <property type="match status" value="1"/>
</dbReference>
<protein>
    <submittedName>
        <fullName evidence="5">LuxR family maltose regulon positive regulatory protein</fullName>
    </submittedName>
</protein>